<dbReference type="InterPro" id="IPR011650">
    <property type="entry name" value="Peptidase_M20_dimer"/>
</dbReference>
<dbReference type="InterPro" id="IPR017439">
    <property type="entry name" value="Amidohydrolase"/>
</dbReference>
<evidence type="ECO:0000259" key="1">
    <source>
        <dbReference type="Pfam" id="PF07687"/>
    </source>
</evidence>
<dbReference type="Pfam" id="PF01546">
    <property type="entry name" value="Peptidase_M20"/>
    <property type="match status" value="1"/>
</dbReference>
<dbReference type="NCBIfam" id="TIGR01891">
    <property type="entry name" value="amidohydrolases"/>
    <property type="match status" value="1"/>
</dbReference>
<dbReference type="InterPro" id="IPR002933">
    <property type="entry name" value="Peptidase_M20"/>
</dbReference>
<keyword evidence="3" id="KW-1185">Reference proteome</keyword>
<reference evidence="2" key="1">
    <citation type="submission" date="2022-09" db="EMBL/GenBank/DDBJ databases">
        <authorList>
            <person name="Li D."/>
            <person name="Cheng J."/>
            <person name="Li Y."/>
        </authorList>
    </citation>
    <scope>NUCLEOTIDE SEQUENCE</scope>
    <source>
        <strain evidence="2">DL</strain>
    </source>
</reference>
<dbReference type="PANTHER" id="PTHR11014:SF63">
    <property type="entry name" value="METALLOPEPTIDASE, PUTATIVE (AFU_ORTHOLOGUE AFUA_6G09600)-RELATED"/>
    <property type="match status" value="1"/>
</dbReference>
<organism evidence="2 3">
    <name type="scientific">Arthrobacter koreensis</name>
    <dbReference type="NCBI Taxonomy" id="199136"/>
    <lineage>
        <taxon>Bacteria</taxon>
        <taxon>Bacillati</taxon>
        <taxon>Actinomycetota</taxon>
        <taxon>Actinomycetes</taxon>
        <taxon>Micrococcales</taxon>
        <taxon>Micrococcaceae</taxon>
        <taxon>Arthrobacter</taxon>
    </lineage>
</organism>
<name>A0ABY6FU65_9MICC</name>
<dbReference type="SUPFAM" id="SSF53187">
    <property type="entry name" value="Zn-dependent exopeptidases"/>
    <property type="match status" value="1"/>
</dbReference>
<evidence type="ECO:0000313" key="2">
    <source>
        <dbReference type="EMBL" id="UYB36770.1"/>
    </source>
</evidence>
<proteinExistence type="predicted"/>
<dbReference type="PIRSF" id="PIRSF005962">
    <property type="entry name" value="Pept_M20D_amidohydro"/>
    <property type="match status" value="1"/>
</dbReference>
<dbReference type="Gene3D" id="3.30.70.360">
    <property type="match status" value="1"/>
</dbReference>
<evidence type="ECO:0000313" key="3">
    <source>
        <dbReference type="Proteomes" id="UP001063368"/>
    </source>
</evidence>
<protein>
    <submittedName>
        <fullName evidence="2">Amidohydrolase</fullName>
    </submittedName>
</protein>
<dbReference type="Pfam" id="PF07687">
    <property type="entry name" value="M20_dimer"/>
    <property type="match status" value="1"/>
</dbReference>
<accession>A0ABY6FU65</accession>
<dbReference type="PANTHER" id="PTHR11014">
    <property type="entry name" value="PEPTIDASE M20 FAMILY MEMBER"/>
    <property type="match status" value="1"/>
</dbReference>
<sequence length="425" mass="44220">MTTTASTGTNALLETFGYGAADQQKLHETYRYLHTHPELSMQETETAAFLAGRLEELGLEVFTCGGTGVVGILRNGEGPVVGYRADTDGLPIRENTGLEYASTATGTLEDGTAVPVMHGCGHDTHMSVALAAAELLARTPGAWAGTVVFIFQPGEETAAGARAMVEDGLWDRAPKPEVIYGQHVWPGVAGGIEISSGTAMAMADSWRVTVLGKQAHGSQPEKSIDPIVLGAHMIVRIQTILGREVPARESAVITVGTFHGGLKENIIPGSAEFTLNVRSFEPAVREQVLGALRRILAAEAAASGAPEPLIEEISSFPRCYNEPDAAAGVIDALRGSLGGENVRVVPPVMGSEDFGLLADAIGVPSVYWMFGSTRADRLEAGEDVAGNHSPEFAPEVEPTLGTGLTAALAAILGRTGAGAGAGELS</sequence>
<dbReference type="RefSeq" id="WP_263128357.1">
    <property type="nucleotide sequence ID" value="NZ_CP106856.1"/>
</dbReference>
<dbReference type="SUPFAM" id="SSF55031">
    <property type="entry name" value="Bacterial exopeptidase dimerisation domain"/>
    <property type="match status" value="1"/>
</dbReference>
<dbReference type="EMBL" id="CP106856">
    <property type="protein sequence ID" value="UYB36770.1"/>
    <property type="molecule type" value="Genomic_DNA"/>
</dbReference>
<dbReference type="Proteomes" id="UP001063368">
    <property type="component" value="Chromosome"/>
</dbReference>
<dbReference type="Gene3D" id="3.40.630.10">
    <property type="entry name" value="Zn peptidases"/>
    <property type="match status" value="1"/>
</dbReference>
<gene>
    <name evidence="2" type="ORF">N9A08_03595</name>
</gene>
<dbReference type="InterPro" id="IPR036264">
    <property type="entry name" value="Bact_exopeptidase_dim_dom"/>
</dbReference>
<feature type="domain" description="Peptidase M20 dimerisation" evidence="1">
    <location>
        <begin position="205"/>
        <end position="301"/>
    </location>
</feature>